<accession>A0A364NMG0</accession>
<dbReference type="Pfam" id="PF08495">
    <property type="entry name" value="FIST"/>
    <property type="match status" value="1"/>
</dbReference>
<dbReference type="InterPro" id="IPR019494">
    <property type="entry name" value="FIST_C"/>
</dbReference>
<dbReference type="AlphaFoldDB" id="A0A364NMG0"/>
<dbReference type="PANTHER" id="PTHR40252">
    <property type="entry name" value="BLR0328 PROTEIN"/>
    <property type="match status" value="1"/>
</dbReference>
<keyword evidence="4" id="KW-1185">Reference proteome</keyword>
<dbReference type="OrthoDB" id="9807948at2"/>
<protein>
    <submittedName>
        <fullName evidence="3">GfdT protein</fullName>
    </submittedName>
</protein>
<gene>
    <name evidence="3" type="ORF">DN062_08555</name>
</gene>
<evidence type="ECO:0000259" key="2">
    <source>
        <dbReference type="SMART" id="SM01204"/>
    </source>
</evidence>
<dbReference type="Pfam" id="PF10442">
    <property type="entry name" value="FIST_C"/>
    <property type="match status" value="1"/>
</dbReference>
<feature type="domain" description="FIST" evidence="1">
    <location>
        <begin position="35"/>
        <end position="236"/>
    </location>
</feature>
<name>A0A364NMG0_9GAMM</name>
<dbReference type="PANTHER" id="PTHR40252:SF2">
    <property type="entry name" value="BLR0328 PROTEIN"/>
    <property type="match status" value="1"/>
</dbReference>
<dbReference type="NCBIfam" id="NF041558">
    <property type="entry name" value="NosP"/>
    <property type="match status" value="1"/>
</dbReference>
<evidence type="ECO:0000259" key="1">
    <source>
        <dbReference type="SMART" id="SM00897"/>
    </source>
</evidence>
<evidence type="ECO:0000313" key="3">
    <source>
        <dbReference type="EMBL" id="RAU18273.1"/>
    </source>
</evidence>
<dbReference type="InterPro" id="IPR013702">
    <property type="entry name" value="FIST_domain_N"/>
</dbReference>
<sequence length="383" mass="41921">MNAPFRLQPIQTAMSDSSNAQAAAQELATQLRHPDLGFVLFFCSAEYDLTLLGDALDQVFQGVQVAGCTTAGEITPFGYARGTVTAIGFDRHYFSIETALIEDLQSFGLQKAQHLVDDLILRGRRQHIAPTKGHTFSLTLLDGLSSQEEMVLVALDSALGSIPHFGGSAGDDIQLANTHIYVNGRFRTEAAVVILINTPLDFEVFTTHHMRSRGQKLIVTEADPATRTVLELNASPAAIEYAEMVGLTPEELNPDVFALNPLAVRIGSEYYVRSIQRVNADMSLTFYCAVGKGIVLTSMEPQPILPDLERRFRDIEQRIGAPLITIGCDCFLRRLETEHLGALDEASAFLVKHKVVGFNTYGEHFDGVHINQTFTGVVIGGAR</sequence>
<dbReference type="SMART" id="SM01204">
    <property type="entry name" value="FIST_C"/>
    <property type="match status" value="1"/>
</dbReference>
<comment type="caution">
    <text evidence="3">The sequence shown here is derived from an EMBL/GenBank/DDBJ whole genome shotgun (WGS) entry which is preliminary data.</text>
</comment>
<dbReference type="EMBL" id="QKRX01000005">
    <property type="protein sequence ID" value="RAU18273.1"/>
    <property type="molecule type" value="Genomic_DNA"/>
</dbReference>
<evidence type="ECO:0000313" key="4">
    <source>
        <dbReference type="Proteomes" id="UP000250744"/>
    </source>
</evidence>
<proteinExistence type="predicted"/>
<dbReference type="Proteomes" id="UP000250744">
    <property type="component" value="Unassembled WGS sequence"/>
</dbReference>
<dbReference type="SMART" id="SM00897">
    <property type="entry name" value="FIST"/>
    <property type="match status" value="1"/>
</dbReference>
<organism evidence="3 4">
    <name type="scientific">Nitrincola tibetensis</name>
    <dbReference type="NCBI Taxonomy" id="2219697"/>
    <lineage>
        <taxon>Bacteria</taxon>
        <taxon>Pseudomonadati</taxon>
        <taxon>Pseudomonadota</taxon>
        <taxon>Gammaproteobacteria</taxon>
        <taxon>Oceanospirillales</taxon>
        <taxon>Oceanospirillaceae</taxon>
        <taxon>Nitrincola</taxon>
    </lineage>
</organism>
<reference evidence="3 4" key="1">
    <citation type="submission" date="2018-06" db="EMBL/GenBank/DDBJ databases">
        <title>Nitrincola tibetense sp. nov., isolated from Lake XuguoCo on Tibetan Plateau.</title>
        <authorList>
            <person name="Xing P."/>
        </authorList>
    </citation>
    <scope>NUCLEOTIDE SEQUENCE [LARGE SCALE GENOMIC DNA]</scope>
    <source>
        <strain evidence="4">xg18</strain>
    </source>
</reference>
<dbReference type="RefSeq" id="WP_112158914.1">
    <property type="nucleotide sequence ID" value="NZ_QKRX01000005.1"/>
</dbReference>
<feature type="domain" description="FIST C-domain" evidence="2">
    <location>
        <begin position="237"/>
        <end position="367"/>
    </location>
</feature>